<comment type="caution">
    <text evidence="2">The sequence shown here is derived from an EMBL/GenBank/DDBJ whole genome shotgun (WGS) entry which is preliminary data.</text>
</comment>
<evidence type="ECO:0000313" key="2">
    <source>
        <dbReference type="EMBL" id="KAF0561607.1"/>
    </source>
</evidence>
<evidence type="ECO:0000256" key="1">
    <source>
        <dbReference type="SAM" id="SignalP"/>
    </source>
</evidence>
<feature type="signal peptide" evidence="1">
    <location>
        <begin position="1"/>
        <end position="24"/>
    </location>
</feature>
<dbReference type="EMBL" id="WTPW01000008">
    <property type="protein sequence ID" value="KAF0561607.1"/>
    <property type="molecule type" value="Genomic_DNA"/>
</dbReference>
<keyword evidence="3" id="KW-1185">Reference proteome</keyword>
<sequence>MQRFFAFHWITFFLTAFRNRQTIGFLILCQENGDKYQTEYDEDESDSNCSIAQQANNMEDKAMSNEQAIYQQKPEVLPISNMKRNDWNKIQLATGLKLESIELTIEYEVKCDPFQWDDRPEKEQKDRYLTHLRKLLQISKCRKLEIYDASKNNNFLSMIADILPTRLIGTTDIAIVDRVSISTRILQNHIWVLLELKKNQLTMANDWQFFCFENRRVVTFTLPRGKAVALIQKNMKFSNCEQTIEMAEEPKRTKLEDIMNIGQISK</sequence>
<reference evidence="2 3" key="1">
    <citation type="journal article" date="2019" name="Environ. Microbiol.">
        <title>At the nexus of three kingdoms: the genome of the mycorrhizal fungus Gigaspora margarita provides insights into plant, endobacterial and fungal interactions.</title>
        <authorList>
            <person name="Venice F."/>
            <person name="Ghignone S."/>
            <person name="Salvioli di Fossalunga A."/>
            <person name="Amselem J."/>
            <person name="Novero M."/>
            <person name="Xianan X."/>
            <person name="Sedzielewska Toro K."/>
            <person name="Morin E."/>
            <person name="Lipzen A."/>
            <person name="Grigoriev I.V."/>
            <person name="Henrissat B."/>
            <person name="Martin F.M."/>
            <person name="Bonfante P."/>
        </authorList>
    </citation>
    <scope>NUCLEOTIDE SEQUENCE [LARGE SCALE GENOMIC DNA]</scope>
    <source>
        <strain evidence="2 3">BEG34</strain>
    </source>
</reference>
<evidence type="ECO:0000313" key="3">
    <source>
        <dbReference type="Proteomes" id="UP000439903"/>
    </source>
</evidence>
<gene>
    <name evidence="2" type="ORF">F8M41_022521</name>
</gene>
<evidence type="ECO:0008006" key="4">
    <source>
        <dbReference type="Google" id="ProtNLM"/>
    </source>
</evidence>
<keyword evidence="1" id="KW-0732">Signal</keyword>
<dbReference type="OrthoDB" id="2352827at2759"/>
<feature type="chain" id="PRO_5034454859" description="DUF38 domain-containing protein" evidence="1">
    <location>
        <begin position="25"/>
        <end position="266"/>
    </location>
</feature>
<protein>
    <recommendedName>
        <fullName evidence="4">DUF38 domain-containing protein</fullName>
    </recommendedName>
</protein>
<accession>A0A8H4B554</accession>
<proteinExistence type="predicted"/>
<name>A0A8H4B554_GIGMA</name>
<dbReference type="Proteomes" id="UP000439903">
    <property type="component" value="Unassembled WGS sequence"/>
</dbReference>
<organism evidence="2 3">
    <name type="scientific">Gigaspora margarita</name>
    <dbReference type="NCBI Taxonomy" id="4874"/>
    <lineage>
        <taxon>Eukaryota</taxon>
        <taxon>Fungi</taxon>
        <taxon>Fungi incertae sedis</taxon>
        <taxon>Mucoromycota</taxon>
        <taxon>Glomeromycotina</taxon>
        <taxon>Glomeromycetes</taxon>
        <taxon>Diversisporales</taxon>
        <taxon>Gigasporaceae</taxon>
        <taxon>Gigaspora</taxon>
    </lineage>
</organism>
<dbReference type="AlphaFoldDB" id="A0A8H4B554"/>